<dbReference type="GO" id="GO:0180022">
    <property type="term" value="C:RQC-trigger complex"/>
    <property type="evidence" value="ECO:0007669"/>
    <property type="project" value="InterPro"/>
</dbReference>
<dbReference type="Proteomes" id="UP000054144">
    <property type="component" value="Unassembled WGS sequence"/>
</dbReference>
<name>A0A0D7A5D6_9AGAR</name>
<feature type="compositionally biased region" description="Polar residues" evidence="1">
    <location>
        <begin position="1"/>
        <end position="12"/>
    </location>
</feature>
<keyword evidence="4" id="KW-1185">Reference proteome</keyword>
<evidence type="ECO:0000256" key="1">
    <source>
        <dbReference type="SAM" id="MobiDB-lite"/>
    </source>
</evidence>
<dbReference type="GO" id="GO:0005634">
    <property type="term" value="C:nucleus"/>
    <property type="evidence" value="ECO:0007669"/>
    <property type="project" value="InterPro"/>
</dbReference>
<protein>
    <recommendedName>
        <fullName evidence="2">TRIP4/RQT4 C2HC5-type zinc finger domain-containing protein</fullName>
    </recommendedName>
</protein>
<evidence type="ECO:0000313" key="4">
    <source>
        <dbReference type="Proteomes" id="UP000054144"/>
    </source>
</evidence>
<organism evidence="3 4">
    <name type="scientific">Fistulina hepatica ATCC 64428</name>
    <dbReference type="NCBI Taxonomy" id="1128425"/>
    <lineage>
        <taxon>Eukaryota</taxon>
        <taxon>Fungi</taxon>
        <taxon>Dikarya</taxon>
        <taxon>Basidiomycota</taxon>
        <taxon>Agaricomycotina</taxon>
        <taxon>Agaricomycetes</taxon>
        <taxon>Agaricomycetidae</taxon>
        <taxon>Agaricales</taxon>
        <taxon>Fistulinaceae</taxon>
        <taxon>Fistulina</taxon>
    </lineage>
</organism>
<dbReference type="OrthoDB" id="338816at2759"/>
<dbReference type="AlphaFoldDB" id="A0A0D7A5D6"/>
<proteinExistence type="predicted"/>
<dbReference type="EMBL" id="KN882045">
    <property type="protein sequence ID" value="KIY45920.1"/>
    <property type="molecule type" value="Genomic_DNA"/>
</dbReference>
<evidence type="ECO:0000259" key="2">
    <source>
        <dbReference type="Pfam" id="PF06221"/>
    </source>
</evidence>
<dbReference type="GO" id="GO:0072344">
    <property type="term" value="P:rescue of stalled ribosome"/>
    <property type="evidence" value="ECO:0007669"/>
    <property type="project" value="InterPro"/>
</dbReference>
<feature type="domain" description="TRIP4/RQT4 C2HC5-type zinc finger" evidence="2">
    <location>
        <begin position="78"/>
        <end position="122"/>
    </location>
</feature>
<dbReference type="InterPro" id="IPR009349">
    <property type="entry name" value="TRIP4/RQT4_C2HC5_Znf"/>
</dbReference>
<dbReference type="GO" id="GO:0008270">
    <property type="term" value="F:zinc ion binding"/>
    <property type="evidence" value="ECO:0007669"/>
    <property type="project" value="InterPro"/>
</dbReference>
<feature type="compositionally biased region" description="Basic and acidic residues" evidence="1">
    <location>
        <begin position="245"/>
        <end position="254"/>
    </location>
</feature>
<feature type="region of interest" description="Disordered" evidence="1">
    <location>
        <begin position="169"/>
        <end position="298"/>
    </location>
</feature>
<gene>
    <name evidence="3" type="ORF">FISHEDRAFT_66702</name>
</gene>
<accession>A0A0D7A5D6</accession>
<feature type="compositionally biased region" description="Basic and acidic residues" evidence="1">
    <location>
        <begin position="280"/>
        <end position="290"/>
    </location>
</feature>
<feature type="region of interest" description="Disordered" evidence="1">
    <location>
        <begin position="1"/>
        <end position="51"/>
    </location>
</feature>
<sequence>MHRTAWSSNASYFPSDRIRPSNVQPKGGNKQGESSGRNERKNAPTPPPKSQANIMLESLLRGIQDSSSRPIAKDPKGGCFCLARVHSLSDYTPLCRTCGLILCAINLPHHACPHCGTTLLDPPAFRDTLIAQLKREIDVALAQDLREYEQALEEARLAAGAFPALAPSSRASTPPARISQPVPQSQGHKILSLDSKTKKVTVASYSSAPRVSSRSSDKPFAFKSDEQLRVPPPPREVHYVAGNIDPKRPWRDLGGEGATYVRLVKPTSDVPKRRRKNRGRNTDSRTDTESHANSSMTS</sequence>
<evidence type="ECO:0000313" key="3">
    <source>
        <dbReference type="EMBL" id="KIY45920.1"/>
    </source>
</evidence>
<dbReference type="Pfam" id="PF06221">
    <property type="entry name" value="zf-C2HC5"/>
    <property type="match status" value="1"/>
</dbReference>
<reference evidence="3 4" key="1">
    <citation type="journal article" date="2015" name="Fungal Genet. Biol.">
        <title>Evolution of novel wood decay mechanisms in Agaricales revealed by the genome sequences of Fistulina hepatica and Cylindrobasidium torrendii.</title>
        <authorList>
            <person name="Floudas D."/>
            <person name="Held B.W."/>
            <person name="Riley R."/>
            <person name="Nagy L.G."/>
            <person name="Koehler G."/>
            <person name="Ransdell A.S."/>
            <person name="Younus H."/>
            <person name="Chow J."/>
            <person name="Chiniquy J."/>
            <person name="Lipzen A."/>
            <person name="Tritt A."/>
            <person name="Sun H."/>
            <person name="Haridas S."/>
            <person name="LaButti K."/>
            <person name="Ohm R.A."/>
            <person name="Kues U."/>
            <person name="Blanchette R.A."/>
            <person name="Grigoriev I.V."/>
            <person name="Minto R.E."/>
            <person name="Hibbett D.S."/>
        </authorList>
    </citation>
    <scope>NUCLEOTIDE SEQUENCE [LARGE SCALE GENOMIC DNA]</scope>
    <source>
        <strain evidence="3 4">ATCC 64428</strain>
    </source>
</reference>
<feature type="compositionally biased region" description="Low complexity" evidence="1">
    <location>
        <begin position="202"/>
        <end position="214"/>
    </location>
</feature>